<evidence type="ECO:0000313" key="1">
    <source>
        <dbReference type="EMBL" id="KAG2650224.1"/>
    </source>
</evidence>
<dbReference type="AlphaFoldDB" id="A0A8T0WYP4"/>
<dbReference type="Proteomes" id="UP000823388">
    <property type="component" value="Chromosome 1N"/>
</dbReference>
<gene>
    <name evidence="1" type="ORF">PVAP13_1NG173519</name>
</gene>
<keyword evidence="2" id="KW-1185">Reference proteome</keyword>
<protein>
    <submittedName>
        <fullName evidence="1">Uncharacterized protein</fullName>
    </submittedName>
</protein>
<dbReference type="EMBL" id="CM029038">
    <property type="protein sequence ID" value="KAG2650224.1"/>
    <property type="molecule type" value="Genomic_DNA"/>
</dbReference>
<evidence type="ECO:0000313" key="2">
    <source>
        <dbReference type="Proteomes" id="UP000823388"/>
    </source>
</evidence>
<comment type="caution">
    <text evidence="1">The sequence shown here is derived from an EMBL/GenBank/DDBJ whole genome shotgun (WGS) entry which is preliminary data.</text>
</comment>
<accession>A0A8T0WYP4</accession>
<proteinExistence type="predicted"/>
<name>A0A8T0WYP4_PANVG</name>
<organism evidence="1 2">
    <name type="scientific">Panicum virgatum</name>
    <name type="common">Blackwell switchgrass</name>
    <dbReference type="NCBI Taxonomy" id="38727"/>
    <lineage>
        <taxon>Eukaryota</taxon>
        <taxon>Viridiplantae</taxon>
        <taxon>Streptophyta</taxon>
        <taxon>Embryophyta</taxon>
        <taxon>Tracheophyta</taxon>
        <taxon>Spermatophyta</taxon>
        <taxon>Magnoliopsida</taxon>
        <taxon>Liliopsida</taxon>
        <taxon>Poales</taxon>
        <taxon>Poaceae</taxon>
        <taxon>PACMAD clade</taxon>
        <taxon>Panicoideae</taxon>
        <taxon>Panicodae</taxon>
        <taxon>Paniceae</taxon>
        <taxon>Panicinae</taxon>
        <taxon>Panicum</taxon>
        <taxon>Panicum sect. Hiantes</taxon>
    </lineage>
</organism>
<reference evidence="1" key="1">
    <citation type="submission" date="2020-05" db="EMBL/GenBank/DDBJ databases">
        <title>WGS assembly of Panicum virgatum.</title>
        <authorList>
            <person name="Lovell J.T."/>
            <person name="Jenkins J."/>
            <person name="Shu S."/>
            <person name="Juenger T.E."/>
            <person name="Schmutz J."/>
        </authorList>
    </citation>
    <scope>NUCLEOTIDE SEQUENCE</scope>
    <source>
        <strain evidence="1">AP13</strain>
    </source>
</reference>
<sequence>MSENKLKLHMALEVIHRLDIAQESRPLADAELLLRKGLKRQVLGYAVVERSRKRQASRITNLKEGDANTRFFHLKANARRRKNHIQRLQVNGGWAITHEEKAILINDHFTEVMSTPPEATLDFNWDLLNIPRYNLNHLEESFSEEEVRQAILQLPSEKAPGPDGFTGIFFKH</sequence>